<name>A0A9X1D534_9HYPH</name>
<evidence type="ECO:0000313" key="1">
    <source>
        <dbReference type="EMBL" id="MBT1155551.1"/>
    </source>
</evidence>
<sequence>MAATMSPRNPCPAPLADADDICRLDARQLASAYGSGSLSPVEVIHAVLKRADVVDARFNAFTRIDVEGALQAARLSEQR</sequence>
<gene>
    <name evidence="1" type="ORF">J1C56_08085</name>
</gene>
<reference evidence="1" key="2">
    <citation type="submission" date="2021-03" db="EMBL/GenBank/DDBJ databases">
        <authorList>
            <person name="Artuso I."/>
            <person name="Turrini P."/>
            <person name="Pirolo M."/>
            <person name="Lugli G.A."/>
            <person name="Ventura M."/>
            <person name="Visca P."/>
        </authorList>
    </citation>
    <scope>NUCLEOTIDE SEQUENCE</scope>
    <source>
        <strain evidence="1">LMG 26462</strain>
    </source>
</reference>
<dbReference type="AlphaFoldDB" id="A0A9X1D534"/>
<keyword evidence="2" id="KW-1185">Reference proteome</keyword>
<protein>
    <recommendedName>
        <fullName evidence="3">Amidase</fullName>
    </recommendedName>
</protein>
<accession>A0A9X1D534</accession>
<comment type="caution">
    <text evidence="1">The sequence shown here is derived from an EMBL/GenBank/DDBJ whole genome shotgun (WGS) entry which is preliminary data.</text>
</comment>
<reference evidence="1" key="1">
    <citation type="journal article" date="2021" name="Microorganisms">
        <title>Phylogenomic Reconstruction and Metabolic Potential of the Genus Aminobacter.</title>
        <authorList>
            <person name="Artuso I."/>
            <person name="Turrini P."/>
            <person name="Pirolo M."/>
            <person name="Lugli G.A."/>
            <person name="Ventura M."/>
            <person name="Visca P."/>
        </authorList>
    </citation>
    <scope>NUCLEOTIDE SEQUENCE</scope>
    <source>
        <strain evidence="1">LMG 26462</strain>
    </source>
</reference>
<dbReference type="InterPro" id="IPR036928">
    <property type="entry name" value="AS_sf"/>
</dbReference>
<dbReference type="RefSeq" id="WP_214388351.1">
    <property type="nucleotide sequence ID" value="NZ_JAFLWW010000002.1"/>
</dbReference>
<proteinExistence type="predicted"/>
<dbReference type="SUPFAM" id="SSF75304">
    <property type="entry name" value="Amidase signature (AS) enzymes"/>
    <property type="match status" value="1"/>
</dbReference>
<evidence type="ECO:0000313" key="2">
    <source>
        <dbReference type="Proteomes" id="UP001138921"/>
    </source>
</evidence>
<dbReference type="Gene3D" id="3.90.1300.10">
    <property type="entry name" value="Amidase signature (AS) domain"/>
    <property type="match status" value="1"/>
</dbReference>
<organism evidence="1 2">
    <name type="scientific">Aminobacter anthyllidis</name>
    <dbReference type="NCBI Taxonomy" id="1035067"/>
    <lineage>
        <taxon>Bacteria</taxon>
        <taxon>Pseudomonadati</taxon>
        <taxon>Pseudomonadota</taxon>
        <taxon>Alphaproteobacteria</taxon>
        <taxon>Hyphomicrobiales</taxon>
        <taxon>Phyllobacteriaceae</taxon>
        <taxon>Aminobacter</taxon>
    </lineage>
</organism>
<evidence type="ECO:0008006" key="3">
    <source>
        <dbReference type="Google" id="ProtNLM"/>
    </source>
</evidence>
<dbReference type="Proteomes" id="UP001138921">
    <property type="component" value="Unassembled WGS sequence"/>
</dbReference>
<dbReference type="EMBL" id="JAFLWW010000002">
    <property type="protein sequence ID" value="MBT1155551.1"/>
    <property type="molecule type" value="Genomic_DNA"/>
</dbReference>